<dbReference type="Pfam" id="PF00891">
    <property type="entry name" value="Methyltransf_2"/>
    <property type="match status" value="1"/>
</dbReference>
<dbReference type="PANTHER" id="PTHR43712:SF2">
    <property type="entry name" value="O-METHYLTRANSFERASE CICE"/>
    <property type="match status" value="1"/>
</dbReference>
<proteinExistence type="predicted"/>
<dbReference type="InterPro" id="IPR036390">
    <property type="entry name" value="WH_DNA-bd_sf"/>
</dbReference>
<dbReference type="Pfam" id="PF08100">
    <property type="entry name" value="Dimerisation"/>
    <property type="match status" value="1"/>
</dbReference>
<dbReference type="RefSeq" id="WP_344298792.1">
    <property type="nucleotide sequence ID" value="NZ_BAAAQW010000003.1"/>
</dbReference>
<dbReference type="InterPro" id="IPR036388">
    <property type="entry name" value="WH-like_DNA-bd_sf"/>
</dbReference>
<evidence type="ECO:0000313" key="7">
    <source>
        <dbReference type="Proteomes" id="UP001500432"/>
    </source>
</evidence>
<keyword evidence="1 6" id="KW-0489">Methyltransferase</keyword>
<dbReference type="GO" id="GO:0008168">
    <property type="term" value="F:methyltransferase activity"/>
    <property type="evidence" value="ECO:0007669"/>
    <property type="project" value="UniProtKB-KW"/>
</dbReference>
<reference evidence="6 7" key="1">
    <citation type="journal article" date="2019" name="Int. J. Syst. Evol. Microbiol.">
        <title>The Global Catalogue of Microorganisms (GCM) 10K type strain sequencing project: providing services to taxonomists for standard genome sequencing and annotation.</title>
        <authorList>
            <consortium name="The Broad Institute Genomics Platform"/>
            <consortium name="The Broad Institute Genome Sequencing Center for Infectious Disease"/>
            <person name="Wu L."/>
            <person name="Ma J."/>
        </authorList>
    </citation>
    <scope>NUCLEOTIDE SEQUENCE [LARGE SCALE GENOMIC DNA]</scope>
    <source>
        <strain evidence="6 7">JCM 16034</strain>
    </source>
</reference>
<keyword evidence="7" id="KW-1185">Reference proteome</keyword>
<keyword evidence="3" id="KW-0949">S-adenosyl-L-methionine</keyword>
<dbReference type="GO" id="GO:0032259">
    <property type="term" value="P:methylation"/>
    <property type="evidence" value="ECO:0007669"/>
    <property type="project" value="UniProtKB-KW"/>
</dbReference>
<evidence type="ECO:0000256" key="2">
    <source>
        <dbReference type="ARBA" id="ARBA00022679"/>
    </source>
</evidence>
<name>A0ABN3BP73_9MICC</name>
<evidence type="ECO:0000259" key="4">
    <source>
        <dbReference type="Pfam" id="PF00891"/>
    </source>
</evidence>
<dbReference type="SUPFAM" id="SSF53335">
    <property type="entry name" value="S-adenosyl-L-methionine-dependent methyltransferases"/>
    <property type="match status" value="1"/>
</dbReference>
<dbReference type="SUPFAM" id="SSF46785">
    <property type="entry name" value="Winged helix' DNA-binding domain"/>
    <property type="match status" value="1"/>
</dbReference>
<comment type="caution">
    <text evidence="6">The sequence shown here is derived from an EMBL/GenBank/DDBJ whole genome shotgun (WGS) entry which is preliminary data.</text>
</comment>
<gene>
    <name evidence="6" type="ORF">GCM10009849_12370</name>
</gene>
<evidence type="ECO:0000259" key="5">
    <source>
        <dbReference type="Pfam" id="PF08100"/>
    </source>
</evidence>
<dbReference type="CDD" id="cd02440">
    <property type="entry name" value="AdoMet_MTases"/>
    <property type="match status" value="1"/>
</dbReference>
<dbReference type="InterPro" id="IPR029063">
    <property type="entry name" value="SAM-dependent_MTases_sf"/>
</dbReference>
<keyword evidence="2" id="KW-0808">Transferase</keyword>
<evidence type="ECO:0000256" key="3">
    <source>
        <dbReference type="ARBA" id="ARBA00022691"/>
    </source>
</evidence>
<dbReference type="InterPro" id="IPR012967">
    <property type="entry name" value="COMT_dimerisation"/>
</dbReference>
<organism evidence="6 7">
    <name type="scientific">Sinomonas flava</name>
    <dbReference type="NCBI Taxonomy" id="496857"/>
    <lineage>
        <taxon>Bacteria</taxon>
        <taxon>Bacillati</taxon>
        <taxon>Actinomycetota</taxon>
        <taxon>Actinomycetes</taxon>
        <taxon>Micrococcales</taxon>
        <taxon>Micrococcaceae</taxon>
        <taxon>Sinomonas</taxon>
    </lineage>
</organism>
<dbReference type="Proteomes" id="UP001500432">
    <property type="component" value="Unassembled WGS sequence"/>
</dbReference>
<sequence>MRPPPPPVVRAVQRLSAALERASAALKPAQARFLEVSGGVAAVALMRAAVKTRLIEPLATGRKTAQQVAAELGLHADTVHRVLRGLAVYGLVRLDAGGRFTLTRTGRLLIEDSPHSMAGWIRYVTSDAVLAGWLRLPETLADGKPAFNEATGTTLWEHMAAHPDEEAGFARTMHELTLLAAPLIVAAYPWPEHGTVCDVGGGIGSMLAEVLRARPTLDGVLVDQAGPLAASGEYLAARGVGERVQAVQGDLFEGFEARADLYLLKDVLHDWDDDQCRQILRNVRAAAVPGATVLVLEWLQEQNVAAFPVSVSDLMMLAQTEGRQRSAAEHQALGAAAGFEPARVIDTGVYGIVELVAV</sequence>
<dbReference type="InterPro" id="IPR016461">
    <property type="entry name" value="COMT-like"/>
</dbReference>
<feature type="domain" description="O-methyltransferase dimerisation" evidence="5">
    <location>
        <begin position="35"/>
        <end position="111"/>
    </location>
</feature>
<accession>A0ABN3BP73</accession>
<dbReference type="PROSITE" id="PS51683">
    <property type="entry name" value="SAM_OMT_II"/>
    <property type="match status" value="1"/>
</dbReference>
<evidence type="ECO:0000313" key="6">
    <source>
        <dbReference type="EMBL" id="GAA2198696.1"/>
    </source>
</evidence>
<dbReference type="Gene3D" id="1.10.287.1350">
    <property type="match status" value="1"/>
</dbReference>
<dbReference type="Gene3D" id="1.10.10.10">
    <property type="entry name" value="Winged helix-like DNA-binding domain superfamily/Winged helix DNA-binding domain"/>
    <property type="match status" value="1"/>
</dbReference>
<evidence type="ECO:0000256" key="1">
    <source>
        <dbReference type="ARBA" id="ARBA00022603"/>
    </source>
</evidence>
<dbReference type="EMBL" id="BAAAQW010000003">
    <property type="protein sequence ID" value="GAA2198696.1"/>
    <property type="molecule type" value="Genomic_DNA"/>
</dbReference>
<dbReference type="PIRSF" id="PIRSF005739">
    <property type="entry name" value="O-mtase"/>
    <property type="match status" value="1"/>
</dbReference>
<feature type="domain" description="O-methyltransferase C-terminal" evidence="4">
    <location>
        <begin position="133"/>
        <end position="340"/>
    </location>
</feature>
<protein>
    <submittedName>
        <fullName evidence="6">Methyltransferase</fullName>
    </submittedName>
</protein>
<dbReference type="PANTHER" id="PTHR43712">
    <property type="entry name" value="PUTATIVE (AFU_ORTHOLOGUE AFUA_4G14580)-RELATED"/>
    <property type="match status" value="1"/>
</dbReference>
<dbReference type="InterPro" id="IPR001077">
    <property type="entry name" value="COMT_C"/>
</dbReference>
<dbReference type="Gene3D" id="3.40.50.150">
    <property type="entry name" value="Vaccinia Virus protein VP39"/>
    <property type="match status" value="1"/>
</dbReference>